<organism evidence="1 2">
    <name type="scientific">Diphasiastrum complanatum</name>
    <name type="common">Issler's clubmoss</name>
    <name type="synonym">Lycopodium complanatum</name>
    <dbReference type="NCBI Taxonomy" id="34168"/>
    <lineage>
        <taxon>Eukaryota</taxon>
        <taxon>Viridiplantae</taxon>
        <taxon>Streptophyta</taxon>
        <taxon>Embryophyta</taxon>
        <taxon>Tracheophyta</taxon>
        <taxon>Lycopodiopsida</taxon>
        <taxon>Lycopodiales</taxon>
        <taxon>Lycopodiaceae</taxon>
        <taxon>Lycopodioideae</taxon>
        <taxon>Diphasiastrum</taxon>
    </lineage>
</organism>
<sequence>MHLSGGVEIYYGSFRARWERRKDRKDRKKGQRTRKKSLEKAGQTARGTERLTARRLKPRGQPNRHAKFQERDRATATTFLSTLWKKPKSESRVRISPVARRCLFRWGPVLRPYVHVSFPSVSTNQIARNSFAPTFLSDKVSSDGDWAFSPRQQKPPQLVSVTPIDGPIAFQIKPKTSVNCHVKCNLKGNR</sequence>
<comment type="caution">
    <text evidence="1">The sequence shown here is derived from an EMBL/GenBank/DDBJ whole genome shotgun (WGS) entry which is preliminary data.</text>
</comment>
<evidence type="ECO:0000313" key="2">
    <source>
        <dbReference type="Proteomes" id="UP001162992"/>
    </source>
</evidence>
<reference evidence="2" key="1">
    <citation type="journal article" date="2024" name="Proc. Natl. Acad. Sci. U.S.A.">
        <title>Extraordinary preservation of gene collinearity over three hundred million years revealed in homosporous lycophytes.</title>
        <authorList>
            <person name="Li C."/>
            <person name="Wickell D."/>
            <person name="Kuo L.Y."/>
            <person name="Chen X."/>
            <person name="Nie B."/>
            <person name="Liao X."/>
            <person name="Peng D."/>
            <person name="Ji J."/>
            <person name="Jenkins J."/>
            <person name="Williams M."/>
            <person name="Shu S."/>
            <person name="Plott C."/>
            <person name="Barry K."/>
            <person name="Rajasekar S."/>
            <person name="Grimwood J."/>
            <person name="Han X."/>
            <person name="Sun S."/>
            <person name="Hou Z."/>
            <person name="He W."/>
            <person name="Dai G."/>
            <person name="Sun C."/>
            <person name="Schmutz J."/>
            <person name="Leebens-Mack J.H."/>
            <person name="Li F.W."/>
            <person name="Wang L."/>
        </authorList>
    </citation>
    <scope>NUCLEOTIDE SEQUENCE [LARGE SCALE GENOMIC DNA]</scope>
    <source>
        <strain evidence="2">cv. PW_Plant_1</strain>
    </source>
</reference>
<dbReference type="EMBL" id="CM055097">
    <property type="protein sequence ID" value="KAJ7552565.1"/>
    <property type="molecule type" value="Genomic_DNA"/>
</dbReference>
<keyword evidence="2" id="KW-1185">Reference proteome</keyword>
<dbReference type="Proteomes" id="UP001162992">
    <property type="component" value="Chromosome 6"/>
</dbReference>
<gene>
    <name evidence="1" type="ORF">O6H91_06G060400</name>
</gene>
<protein>
    <submittedName>
        <fullName evidence="1">Uncharacterized protein</fullName>
    </submittedName>
</protein>
<name>A0ACC2DEF1_DIPCM</name>
<proteinExistence type="predicted"/>
<evidence type="ECO:0000313" key="1">
    <source>
        <dbReference type="EMBL" id="KAJ7552565.1"/>
    </source>
</evidence>
<accession>A0ACC2DEF1</accession>